<dbReference type="Proteomes" id="UP000283805">
    <property type="component" value="Unassembled WGS sequence"/>
</dbReference>
<name>A0A419WER9_9EURY</name>
<dbReference type="InterPro" id="IPR015001">
    <property type="entry name" value="DUF1850"/>
</dbReference>
<comment type="caution">
    <text evidence="1">The sequence shown here is derived from an EMBL/GenBank/DDBJ whole genome shotgun (WGS) entry which is preliminary data.</text>
</comment>
<dbReference type="AlphaFoldDB" id="A0A419WER9"/>
<accession>A0A419WER9</accession>
<dbReference type="EMBL" id="RAPO01000003">
    <property type="protein sequence ID" value="RKD93968.1"/>
    <property type="molecule type" value="Genomic_DNA"/>
</dbReference>
<gene>
    <name evidence="1" type="ORF">ATJ93_3603</name>
</gene>
<dbReference type="RefSeq" id="WP_211334085.1">
    <property type="nucleotide sequence ID" value="NZ_RAPO01000003.1"/>
</dbReference>
<evidence type="ECO:0000313" key="1">
    <source>
        <dbReference type="EMBL" id="RKD93968.1"/>
    </source>
</evidence>
<dbReference type="Pfam" id="PF08905">
    <property type="entry name" value="DUF1850"/>
    <property type="match status" value="1"/>
</dbReference>
<organism evidence="1 2">
    <name type="scientific">Halopiger aswanensis</name>
    <dbReference type="NCBI Taxonomy" id="148449"/>
    <lineage>
        <taxon>Archaea</taxon>
        <taxon>Methanobacteriati</taxon>
        <taxon>Methanobacteriota</taxon>
        <taxon>Stenosarchaea group</taxon>
        <taxon>Halobacteria</taxon>
        <taxon>Halobacteriales</taxon>
        <taxon>Natrialbaceae</taxon>
        <taxon>Halopiger</taxon>
    </lineage>
</organism>
<proteinExistence type="predicted"/>
<evidence type="ECO:0008006" key="3">
    <source>
        <dbReference type="Google" id="ProtNLM"/>
    </source>
</evidence>
<keyword evidence="2" id="KW-1185">Reference proteome</keyword>
<reference evidence="1 2" key="1">
    <citation type="submission" date="2018-09" db="EMBL/GenBank/DDBJ databases">
        <title>Genomic Encyclopedia of Archaeal and Bacterial Type Strains, Phase II (KMG-II): from individual species to whole genera.</title>
        <authorList>
            <person name="Goeker M."/>
        </authorList>
    </citation>
    <scope>NUCLEOTIDE SEQUENCE [LARGE SCALE GENOMIC DNA]</scope>
    <source>
        <strain evidence="1 2">DSM 13151</strain>
    </source>
</reference>
<sequence>MNVTRRHVVVVLLVLAVLGASAIAVATAADDKTLVVTDADTGEPVLEVPVEDGTEVTLSYTHSVEKTTVEDIYVVDGTELRMDRMVFSSHGAGLPTSGPIEETSDGFVVYSNESYANLNVVPGSVAGHELVVGNERYDLVARSDGPVVLSVAERSLSEQLSAPLSTDHRLDPIRALDSITTHR</sequence>
<evidence type="ECO:0000313" key="2">
    <source>
        <dbReference type="Proteomes" id="UP000283805"/>
    </source>
</evidence>
<protein>
    <recommendedName>
        <fullName evidence="3">DUF1850 domain-containing protein</fullName>
    </recommendedName>
</protein>
<dbReference type="OrthoDB" id="212141at2157"/>